<evidence type="ECO:0000313" key="1">
    <source>
        <dbReference type="EMBL" id="APE31376.1"/>
    </source>
</evidence>
<sequence length="168" mass="18102">MYLPGMEASTETKSLSTTSADLHVDLLNALFGALSLPESVLTQLDGILTEISETLKSLKLSFSSQSQTLNHVVSFYYLSPVEGTSPPINEMKVRFLYLQIDQNSWKASAGKSSVEHFSFDMILTQTSSTMSSGIVSANTSNIVNSLMALTAKDPDEISKLTGAKGVKV</sequence>
<gene>
    <name evidence="1" type="ORF">BOX17_10710</name>
</gene>
<name>A0A1J0VH73_9GAMM</name>
<dbReference type="KEGG" id="hsi:BOX17_10710"/>
<evidence type="ECO:0000313" key="2">
    <source>
        <dbReference type="Proteomes" id="UP000181985"/>
    </source>
</evidence>
<proteinExistence type="predicted"/>
<protein>
    <submittedName>
        <fullName evidence="1">Uncharacterized protein</fullName>
    </submittedName>
</protein>
<dbReference type="Proteomes" id="UP000181985">
    <property type="component" value="Chromosome"/>
</dbReference>
<dbReference type="AlphaFoldDB" id="A0A1J0VH73"/>
<keyword evidence="2" id="KW-1185">Reference proteome</keyword>
<organism evidence="1 2">
    <name type="scientific">Halomonas aestuarii</name>
    <dbReference type="NCBI Taxonomy" id="1897729"/>
    <lineage>
        <taxon>Bacteria</taxon>
        <taxon>Pseudomonadati</taxon>
        <taxon>Pseudomonadota</taxon>
        <taxon>Gammaproteobacteria</taxon>
        <taxon>Oceanospirillales</taxon>
        <taxon>Halomonadaceae</taxon>
        <taxon>Halomonas</taxon>
    </lineage>
</organism>
<dbReference type="EMBL" id="CP018139">
    <property type="protein sequence ID" value="APE31376.1"/>
    <property type="molecule type" value="Genomic_DNA"/>
</dbReference>
<reference evidence="2" key="1">
    <citation type="submission" date="2016-11" db="EMBL/GenBank/DDBJ databases">
        <title>Halolamina sediminis sp. nov., an extremely halophilic archaeon isolated from solar salt.</title>
        <authorList>
            <person name="Koh H.-W."/>
            <person name="Rani S."/>
            <person name="Park S.-J."/>
        </authorList>
    </citation>
    <scope>NUCLEOTIDE SEQUENCE [LARGE SCALE GENOMIC DNA]</scope>
    <source>
        <strain evidence="2">Hb3</strain>
    </source>
</reference>
<accession>A0A1J0VH73</accession>